<protein>
    <recommendedName>
        <fullName evidence="5">Phenylalanine ammonia-lyase</fullName>
    </recommendedName>
</protein>
<dbReference type="AlphaFoldDB" id="A0A165B6W2"/>
<name>A0A165B6W2_9APHY</name>
<dbReference type="GeneID" id="63819961"/>
<dbReference type="GO" id="GO:0003824">
    <property type="term" value="F:catalytic activity"/>
    <property type="evidence" value="ECO:0007669"/>
    <property type="project" value="InterPro"/>
</dbReference>
<feature type="region of interest" description="Disordered" evidence="2">
    <location>
        <begin position="88"/>
        <end position="119"/>
    </location>
</feature>
<sequence length="158" mass="17101">MTENSQPLSSHLDLAVKHWSEVVALRSRSASTCTDGESFTVAGVVAVARFGIAPDIPTSHDALQAVEQSAQLVTAYITAAESGKDSMYGVTTGFGGSETPEPDRRRSRSNSNESSSKGCRQASYLLEKDGQHCSLMKLAETKNMAQQAHRKTLRLWNL</sequence>
<comment type="similarity">
    <text evidence="1">Belongs to the PAL/histidase family.</text>
</comment>
<evidence type="ECO:0000313" key="3">
    <source>
        <dbReference type="EMBL" id="KZT00380.1"/>
    </source>
</evidence>
<dbReference type="InParanoid" id="A0A165B6W2"/>
<dbReference type="EMBL" id="KV427687">
    <property type="protein sequence ID" value="KZT00380.1"/>
    <property type="molecule type" value="Genomic_DNA"/>
</dbReference>
<evidence type="ECO:0008006" key="5">
    <source>
        <dbReference type="Google" id="ProtNLM"/>
    </source>
</evidence>
<proteinExistence type="inferred from homology"/>
<dbReference type="SUPFAM" id="SSF48557">
    <property type="entry name" value="L-aspartase-like"/>
    <property type="match status" value="1"/>
</dbReference>
<dbReference type="InterPro" id="IPR001106">
    <property type="entry name" value="Aromatic_Lyase"/>
</dbReference>
<keyword evidence="4" id="KW-1185">Reference proteome</keyword>
<accession>A0A165B6W2</accession>
<dbReference type="Gene3D" id="1.10.275.10">
    <property type="entry name" value="Fumarase/aspartase (N-terminal domain)"/>
    <property type="match status" value="1"/>
</dbReference>
<dbReference type="InterPro" id="IPR008948">
    <property type="entry name" value="L-Aspartase-like"/>
</dbReference>
<dbReference type="InterPro" id="IPR024083">
    <property type="entry name" value="Fumarase/histidase_N"/>
</dbReference>
<evidence type="ECO:0000313" key="4">
    <source>
        <dbReference type="Proteomes" id="UP000076871"/>
    </source>
</evidence>
<reference evidence="3 4" key="1">
    <citation type="journal article" date="2016" name="Mol. Biol. Evol.">
        <title>Comparative Genomics of Early-Diverging Mushroom-Forming Fungi Provides Insights into the Origins of Lignocellulose Decay Capabilities.</title>
        <authorList>
            <person name="Nagy L.G."/>
            <person name="Riley R."/>
            <person name="Tritt A."/>
            <person name="Adam C."/>
            <person name="Daum C."/>
            <person name="Floudas D."/>
            <person name="Sun H."/>
            <person name="Yadav J.S."/>
            <person name="Pangilinan J."/>
            <person name="Larsson K.H."/>
            <person name="Matsuura K."/>
            <person name="Barry K."/>
            <person name="Labutti K."/>
            <person name="Kuo R."/>
            <person name="Ohm R.A."/>
            <person name="Bhattacharya S.S."/>
            <person name="Shirouzu T."/>
            <person name="Yoshinaga Y."/>
            <person name="Martin F.M."/>
            <person name="Grigoriev I.V."/>
            <person name="Hibbett D.S."/>
        </authorList>
    </citation>
    <scope>NUCLEOTIDE SEQUENCE [LARGE SCALE GENOMIC DNA]</scope>
    <source>
        <strain evidence="3 4">93-53</strain>
    </source>
</reference>
<gene>
    <name evidence="3" type="ORF">LAESUDRAFT_556002</name>
</gene>
<organism evidence="3 4">
    <name type="scientific">Laetiporus sulphureus 93-53</name>
    <dbReference type="NCBI Taxonomy" id="1314785"/>
    <lineage>
        <taxon>Eukaryota</taxon>
        <taxon>Fungi</taxon>
        <taxon>Dikarya</taxon>
        <taxon>Basidiomycota</taxon>
        <taxon>Agaricomycotina</taxon>
        <taxon>Agaricomycetes</taxon>
        <taxon>Polyporales</taxon>
        <taxon>Laetiporus</taxon>
    </lineage>
</organism>
<evidence type="ECO:0000256" key="2">
    <source>
        <dbReference type="SAM" id="MobiDB-lite"/>
    </source>
</evidence>
<dbReference type="OrthoDB" id="10660815at2759"/>
<evidence type="ECO:0000256" key="1">
    <source>
        <dbReference type="ARBA" id="ARBA00007238"/>
    </source>
</evidence>
<dbReference type="Proteomes" id="UP000076871">
    <property type="component" value="Unassembled WGS sequence"/>
</dbReference>
<dbReference type="RefSeq" id="XP_040758120.1">
    <property type="nucleotide sequence ID" value="XM_040902930.1"/>
</dbReference>
<dbReference type="Pfam" id="PF00221">
    <property type="entry name" value="Lyase_aromatic"/>
    <property type="match status" value="1"/>
</dbReference>